<dbReference type="AlphaFoldDB" id="A0AA45LCI0"/>
<proteinExistence type="predicted"/>
<organism evidence="3 4">
    <name type="scientific">Actinosynnema pretiosum subsp. pretiosum</name>
    <dbReference type="NCBI Taxonomy" id="103721"/>
    <lineage>
        <taxon>Bacteria</taxon>
        <taxon>Bacillati</taxon>
        <taxon>Actinomycetota</taxon>
        <taxon>Actinomycetes</taxon>
        <taxon>Pseudonocardiales</taxon>
        <taxon>Pseudonocardiaceae</taxon>
        <taxon>Actinosynnema</taxon>
    </lineage>
</organism>
<dbReference type="Proteomes" id="UP000677152">
    <property type="component" value="Chromosome"/>
</dbReference>
<gene>
    <name evidence="3" type="ORF">KCV87_15095</name>
</gene>
<evidence type="ECO:0000256" key="1">
    <source>
        <dbReference type="SAM" id="MobiDB-lite"/>
    </source>
</evidence>
<dbReference type="Pfam" id="PF08305">
    <property type="entry name" value="NPCBM"/>
    <property type="match status" value="1"/>
</dbReference>
<dbReference type="InterPro" id="IPR038637">
    <property type="entry name" value="NPCBM_sf"/>
</dbReference>
<sequence length="260" mass="26722">MPDTQGGNPPPLAKKALLASLGTLVALLITWSGVEDWRFFEDSEPQGRQTFTTTTAFTAPHFTDTPGTTTAVTTTTSATPTTSAQSPTTSRPTTTTAQAEGDEVAGSAGPTRYHLADLDYVAVEIEGRSGRCTGGCTSFKGGSTKIGPTAYPQSFITRMDGNGNRSTSTWNALRSCDSFEAHLGLTNDSGSTSATFTVSKDGGAAEVLATVATGDVAPIAISMSGVNRFVLAAHVSGDKTDRAVAVWGEAVLTCAPGSLS</sequence>
<reference evidence="3" key="1">
    <citation type="submission" date="2021-04" db="EMBL/GenBank/DDBJ databases">
        <title>Genomic sequence of Actinosynnema pretiosum subsp. pretiosum ATCC 31280 (C-14919).</title>
        <authorList>
            <person name="Bai L."/>
            <person name="Wang X."/>
            <person name="Xiao Y."/>
        </authorList>
    </citation>
    <scope>NUCLEOTIDE SEQUENCE</scope>
    <source>
        <strain evidence="3">ATCC 31280</strain>
    </source>
</reference>
<dbReference type="InterPro" id="IPR008979">
    <property type="entry name" value="Galactose-bd-like_sf"/>
</dbReference>
<accession>A0AA45LCI0</accession>
<dbReference type="InterPro" id="IPR013222">
    <property type="entry name" value="Glyco_hyd_98_carb-bd"/>
</dbReference>
<feature type="domain" description="Glycosyl hydrolase family 98 putative carbohydrate-binding module" evidence="2">
    <location>
        <begin position="166"/>
        <end position="253"/>
    </location>
</feature>
<dbReference type="Gene3D" id="2.60.120.1060">
    <property type="entry name" value="NPCBM/NEW2 domain"/>
    <property type="match status" value="1"/>
</dbReference>
<name>A0AA45LCI0_9PSEU</name>
<evidence type="ECO:0000259" key="2">
    <source>
        <dbReference type="Pfam" id="PF08305"/>
    </source>
</evidence>
<protein>
    <submittedName>
        <fullName evidence="3">NPCBM/NEW2 domain-containing protein</fullName>
    </submittedName>
</protein>
<feature type="region of interest" description="Disordered" evidence="1">
    <location>
        <begin position="58"/>
        <end position="109"/>
    </location>
</feature>
<dbReference type="SUPFAM" id="SSF49785">
    <property type="entry name" value="Galactose-binding domain-like"/>
    <property type="match status" value="1"/>
</dbReference>
<evidence type="ECO:0000313" key="3">
    <source>
        <dbReference type="EMBL" id="QUF07242.1"/>
    </source>
</evidence>
<dbReference type="EMBL" id="CP073249">
    <property type="protein sequence ID" value="QUF07242.1"/>
    <property type="molecule type" value="Genomic_DNA"/>
</dbReference>
<evidence type="ECO:0000313" key="4">
    <source>
        <dbReference type="Proteomes" id="UP000677152"/>
    </source>
</evidence>
<feature type="compositionally biased region" description="Low complexity" evidence="1">
    <location>
        <begin position="58"/>
        <end position="97"/>
    </location>
</feature>